<keyword evidence="2" id="KW-1185">Reference proteome</keyword>
<organism evidence="1 2">
    <name type="scientific">Colletotrichum tanaceti</name>
    <dbReference type="NCBI Taxonomy" id="1306861"/>
    <lineage>
        <taxon>Eukaryota</taxon>
        <taxon>Fungi</taxon>
        <taxon>Dikarya</taxon>
        <taxon>Ascomycota</taxon>
        <taxon>Pezizomycotina</taxon>
        <taxon>Sordariomycetes</taxon>
        <taxon>Hypocreomycetidae</taxon>
        <taxon>Glomerellales</taxon>
        <taxon>Glomerellaceae</taxon>
        <taxon>Colletotrichum</taxon>
        <taxon>Colletotrichum destructivum species complex</taxon>
    </lineage>
</organism>
<accession>A0A4U6XQC7</accession>
<reference evidence="1 2" key="1">
    <citation type="journal article" date="2019" name="PLoS ONE">
        <title>Comparative genome analysis indicates high evolutionary potential of pathogenicity genes in Colletotrichum tanaceti.</title>
        <authorList>
            <person name="Lelwala R.V."/>
            <person name="Korhonen P.K."/>
            <person name="Young N.D."/>
            <person name="Scott J.B."/>
            <person name="Ades P.A."/>
            <person name="Gasser R.B."/>
            <person name="Taylor P.W.J."/>
        </authorList>
    </citation>
    <scope>NUCLEOTIDE SEQUENCE [LARGE SCALE GENOMIC DNA]</scope>
    <source>
        <strain evidence="1">BRIP57314</strain>
    </source>
</reference>
<gene>
    <name evidence="1" type="ORF">CTA1_9834</name>
</gene>
<comment type="caution">
    <text evidence="1">The sequence shown here is derived from an EMBL/GenBank/DDBJ whole genome shotgun (WGS) entry which is preliminary data.</text>
</comment>
<dbReference type="EMBL" id="PJEX01000034">
    <property type="protein sequence ID" value="TKW57849.1"/>
    <property type="molecule type" value="Genomic_DNA"/>
</dbReference>
<sequence>MVPGAAASALSIKSVSHSGPAFLQDARVTWPGDLDDLIITLPDFGGILAAGRMTSCQVHVLMDGGETGRALVLQDVVVRGGLYLCANAKVTKYTSTAFGPGAAERNVAVSQRVSTPSTCVGADGYVGILNGAFRIISKAGGRIIFGKEHREGGTLPMTEGLTFKWQGC</sequence>
<evidence type="ECO:0000313" key="2">
    <source>
        <dbReference type="Proteomes" id="UP000310108"/>
    </source>
</evidence>
<dbReference type="Proteomes" id="UP000310108">
    <property type="component" value="Unassembled WGS sequence"/>
</dbReference>
<protein>
    <submittedName>
        <fullName evidence="1">Uncharacterized protein</fullName>
    </submittedName>
</protein>
<name>A0A4U6XQC7_9PEZI</name>
<proteinExistence type="predicted"/>
<evidence type="ECO:0000313" key="1">
    <source>
        <dbReference type="EMBL" id="TKW57849.1"/>
    </source>
</evidence>
<dbReference type="AlphaFoldDB" id="A0A4U6XQC7"/>